<organism evidence="2 3">
    <name type="scientific">Streptomyces sp. 900116325</name>
    <dbReference type="NCBI Taxonomy" id="3154295"/>
    <lineage>
        <taxon>Bacteria</taxon>
        <taxon>Bacillati</taxon>
        <taxon>Actinomycetota</taxon>
        <taxon>Actinomycetes</taxon>
        <taxon>Kitasatosporales</taxon>
        <taxon>Streptomycetaceae</taxon>
        <taxon>Streptomyces</taxon>
    </lineage>
</organism>
<name>A0ABV2UJC2_9ACTN</name>
<dbReference type="Pfam" id="PF01047">
    <property type="entry name" value="MarR"/>
    <property type="match status" value="1"/>
</dbReference>
<evidence type="ECO:0000259" key="1">
    <source>
        <dbReference type="PROSITE" id="PS50995"/>
    </source>
</evidence>
<dbReference type="SUPFAM" id="SSF46785">
    <property type="entry name" value="Winged helix' DNA-binding domain"/>
    <property type="match status" value="1"/>
</dbReference>
<evidence type="ECO:0000313" key="3">
    <source>
        <dbReference type="Proteomes" id="UP001550044"/>
    </source>
</evidence>
<gene>
    <name evidence="2" type="ORF">ABZV61_35375</name>
</gene>
<dbReference type="InterPro" id="IPR036390">
    <property type="entry name" value="WH_DNA-bd_sf"/>
</dbReference>
<reference evidence="2 3" key="1">
    <citation type="submission" date="2024-06" db="EMBL/GenBank/DDBJ databases">
        <title>The Natural Products Discovery Center: Release of the First 8490 Sequenced Strains for Exploring Actinobacteria Biosynthetic Diversity.</title>
        <authorList>
            <person name="Kalkreuter E."/>
            <person name="Kautsar S.A."/>
            <person name="Yang D."/>
            <person name="Bader C.D."/>
            <person name="Teijaro C.N."/>
            <person name="Fluegel L."/>
            <person name="Davis C.M."/>
            <person name="Simpson J.R."/>
            <person name="Lauterbach L."/>
            <person name="Steele A.D."/>
            <person name="Gui C."/>
            <person name="Meng S."/>
            <person name="Li G."/>
            <person name="Viehrig K."/>
            <person name="Ye F."/>
            <person name="Su P."/>
            <person name="Kiefer A.F."/>
            <person name="Nichols A."/>
            <person name="Cepeda A.J."/>
            <person name="Yan W."/>
            <person name="Fan B."/>
            <person name="Jiang Y."/>
            <person name="Adhikari A."/>
            <person name="Zheng C.-J."/>
            <person name="Schuster L."/>
            <person name="Cowan T.M."/>
            <person name="Smanski M.J."/>
            <person name="Chevrette M.G."/>
            <person name="De Carvalho L.P.S."/>
            <person name="Shen B."/>
        </authorList>
    </citation>
    <scope>NUCLEOTIDE SEQUENCE [LARGE SCALE GENOMIC DNA]</scope>
    <source>
        <strain evidence="2 3">NPDC005137</strain>
    </source>
</reference>
<dbReference type="InterPro" id="IPR036388">
    <property type="entry name" value="WH-like_DNA-bd_sf"/>
</dbReference>
<proteinExistence type="predicted"/>
<sequence length="145" mass="15697">MAAADGCERSGLYFLSVAHRVREKVDQRMSAAGLSLSRTKVLQVLAQHGALHQVELSEALGQAPRSVTQIVEALERAGLVTRTNDLEDRRRKTVSLTTTGQAALATAEQAGKQILQQFFGSLDTHQLAQLETLLTLIDTVATNTD</sequence>
<dbReference type="Gene3D" id="1.10.10.10">
    <property type="entry name" value="Winged helix-like DNA-binding domain superfamily/Winged helix DNA-binding domain"/>
    <property type="match status" value="1"/>
</dbReference>
<dbReference type="InterPro" id="IPR000835">
    <property type="entry name" value="HTH_MarR-typ"/>
</dbReference>
<dbReference type="PROSITE" id="PS50995">
    <property type="entry name" value="HTH_MARR_2"/>
    <property type="match status" value="1"/>
</dbReference>
<dbReference type="SMART" id="SM00347">
    <property type="entry name" value="HTH_MARR"/>
    <property type="match status" value="1"/>
</dbReference>
<dbReference type="InterPro" id="IPR039422">
    <property type="entry name" value="MarR/SlyA-like"/>
</dbReference>
<feature type="domain" description="HTH marR-type" evidence="1">
    <location>
        <begin position="1"/>
        <end position="142"/>
    </location>
</feature>
<dbReference type="PANTHER" id="PTHR33164">
    <property type="entry name" value="TRANSCRIPTIONAL REGULATOR, MARR FAMILY"/>
    <property type="match status" value="1"/>
</dbReference>
<dbReference type="EMBL" id="JBEXIP010000047">
    <property type="protein sequence ID" value="MET8437945.1"/>
    <property type="molecule type" value="Genomic_DNA"/>
</dbReference>
<dbReference type="RefSeq" id="WP_356506030.1">
    <property type="nucleotide sequence ID" value="NZ_JBEXIP010000047.1"/>
</dbReference>
<accession>A0ABV2UJC2</accession>
<dbReference type="PANTHER" id="PTHR33164:SF43">
    <property type="entry name" value="HTH-TYPE TRANSCRIPTIONAL REPRESSOR YETL"/>
    <property type="match status" value="1"/>
</dbReference>
<comment type="caution">
    <text evidence="2">The sequence shown here is derived from an EMBL/GenBank/DDBJ whole genome shotgun (WGS) entry which is preliminary data.</text>
</comment>
<dbReference type="Proteomes" id="UP001550044">
    <property type="component" value="Unassembled WGS sequence"/>
</dbReference>
<dbReference type="PRINTS" id="PR00598">
    <property type="entry name" value="HTHMARR"/>
</dbReference>
<keyword evidence="3" id="KW-1185">Reference proteome</keyword>
<protein>
    <submittedName>
        <fullName evidence="2">MarR family transcriptional regulator</fullName>
    </submittedName>
</protein>
<evidence type="ECO:0000313" key="2">
    <source>
        <dbReference type="EMBL" id="MET8437945.1"/>
    </source>
</evidence>